<proteinExistence type="inferred from homology"/>
<evidence type="ECO:0000256" key="2">
    <source>
        <dbReference type="ARBA" id="ARBA00004443"/>
    </source>
</evidence>
<evidence type="ECO:0000256" key="7">
    <source>
        <dbReference type="ARBA" id="ARBA00018337"/>
    </source>
</evidence>
<accession>A0A7M7MI49</accession>
<evidence type="ECO:0000256" key="14">
    <source>
        <dbReference type="ARBA" id="ARBA00023128"/>
    </source>
</evidence>
<keyword evidence="8 20" id="KW-0444">Lipid biosynthesis</keyword>
<comment type="subcellular location">
    <subcellularLocation>
        <location evidence="2 20">Mitochondrion inner membrane</location>
        <topology evidence="2 20">Peripheral membrane protein</topology>
        <orientation evidence="2 20">Matrix side</orientation>
    </subcellularLocation>
</comment>
<keyword evidence="17 20" id="KW-1208">Phospholipid metabolism</keyword>
<evidence type="ECO:0000256" key="15">
    <source>
        <dbReference type="ARBA" id="ARBA00023136"/>
    </source>
</evidence>
<evidence type="ECO:0000256" key="19">
    <source>
        <dbReference type="ARBA" id="ARBA00031502"/>
    </source>
</evidence>
<dbReference type="EC" id="2.7.7.41" evidence="6 20"/>
<evidence type="ECO:0000256" key="20">
    <source>
        <dbReference type="PIRNR" id="PIRNR028840"/>
    </source>
</evidence>
<dbReference type="GeneID" id="111252259"/>
<sequence length="388" mass="43918">MKYICSWFVVKFQLNTIEMAGTTAALPKAAVVSSHWTRQLLTNFPPTNMALAYGSAVFRQANNESPDNMLDVILVVDNPKTFHIENLKRNKSHYSLARYLGPRFIAKLTEMPAYVYYNTAVRIEDQLIKYGVISKDRLISDLLDWDVLYVAGRMQKPVKYITPVDAEVLKAQQINLNSAVHAALLTLPETFTLEDLFLRVTRLSYDGDFRMIFGEDRNKVDEEMISNIVKPAVGDFTKLYAPVLQAMSTIEWTNGANKVQQDLSEQARLHHLELLPKAVQHQLMTKWRPGENRHKDVEDILKSIARNPASLCAEVVQESVRAIVWSSALKQSIKGLVTSGPLKALSYSASKISKMMMSIGIWPTKEPVKHIKPKMTQESKRRGTSQLP</sequence>
<comment type="pathway">
    <text evidence="4">Lipid metabolism.</text>
</comment>
<evidence type="ECO:0000256" key="9">
    <source>
        <dbReference type="ARBA" id="ARBA00022679"/>
    </source>
</evidence>
<dbReference type="FunCoup" id="A0A7M7MI49">
    <property type="interactions" value="1270"/>
</dbReference>
<keyword evidence="11 20" id="KW-0999">Mitochondrion inner membrane</keyword>
<comment type="catalytic activity">
    <reaction evidence="20">
        <text>a 1,2-diacyl-sn-glycero-3-phosphate + CTP + H(+) = a CDP-1,2-diacyl-sn-glycerol + diphosphate</text>
        <dbReference type="Rhea" id="RHEA:16229"/>
        <dbReference type="ChEBI" id="CHEBI:15378"/>
        <dbReference type="ChEBI" id="CHEBI:33019"/>
        <dbReference type="ChEBI" id="CHEBI:37563"/>
        <dbReference type="ChEBI" id="CHEBI:58332"/>
        <dbReference type="ChEBI" id="CHEBI:58608"/>
        <dbReference type="EC" id="2.7.7.41"/>
    </reaction>
</comment>
<evidence type="ECO:0000256" key="8">
    <source>
        <dbReference type="ARBA" id="ARBA00022516"/>
    </source>
</evidence>
<comment type="similarity">
    <text evidence="5 20">Belongs to the TAM41 family.</text>
</comment>
<evidence type="ECO:0000256" key="17">
    <source>
        <dbReference type="ARBA" id="ARBA00023264"/>
    </source>
</evidence>
<dbReference type="EnsemblMetazoa" id="XM_022809806">
    <property type="protein sequence ID" value="XP_022665541"/>
    <property type="gene ID" value="LOC111252259"/>
</dbReference>
<keyword evidence="14 20" id="KW-0496">Mitochondrion</keyword>
<dbReference type="EnsemblMetazoa" id="XM_022809807">
    <property type="protein sequence ID" value="XP_022665542"/>
    <property type="gene ID" value="LOC111252259"/>
</dbReference>
<dbReference type="InParanoid" id="A0A7M7MI49"/>
<keyword evidence="16 20" id="KW-0594">Phospholipid biosynthesis</keyword>
<evidence type="ECO:0000313" key="22">
    <source>
        <dbReference type="EnsemblMetazoa" id="XP_022665541"/>
    </source>
</evidence>
<dbReference type="PANTHER" id="PTHR13619:SF0">
    <property type="entry name" value="PHOSPHATIDATE CYTIDYLYLTRANSFERASE, MITOCHONDRIAL"/>
    <property type="match status" value="1"/>
</dbReference>
<evidence type="ECO:0000256" key="18">
    <source>
        <dbReference type="ARBA" id="ARBA00029893"/>
    </source>
</evidence>
<keyword evidence="13 20" id="KW-0443">Lipid metabolism</keyword>
<evidence type="ECO:0000313" key="23">
    <source>
        <dbReference type="Proteomes" id="UP000594260"/>
    </source>
</evidence>
<evidence type="ECO:0000256" key="4">
    <source>
        <dbReference type="ARBA" id="ARBA00005189"/>
    </source>
</evidence>
<name>A0A7M7MI49_VARDE</name>
<evidence type="ECO:0000256" key="16">
    <source>
        <dbReference type="ARBA" id="ARBA00023209"/>
    </source>
</evidence>
<dbReference type="GO" id="GO:0004605">
    <property type="term" value="F:phosphatidate cytidylyltransferase activity"/>
    <property type="evidence" value="ECO:0007669"/>
    <property type="project" value="UniProtKB-UniRule"/>
</dbReference>
<keyword evidence="10 20" id="KW-0548">Nucleotidyltransferase</keyword>
<dbReference type="Pfam" id="PF09139">
    <property type="entry name" value="Tam41_Mmp37"/>
    <property type="match status" value="1"/>
</dbReference>
<reference evidence="22" key="1">
    <citation type="submission" date="2021-01" db="UniProtKB">
        <authorList>
            <consortium name="EnsemblMetazoa"/>
        </authorList>
    </citation>
    <scope>IDENTIFICATION</scope>
</reference>
<dbReference type="GO" id="GO:0032049">
    <property type="term" value="P:cardiolipin biosynthetic process"/>
    <property type="evidence" value="ECO:0007669"/>
    <property type="project" value="UniProtKB-UniRule"/>
</dbReference>
<comment type="pathway">
    <text evidence="3 20">Phospholipid metabolism; CDP-diacylglycerol biosynthesis; CDP-diacylglycerol from sn-glycerol 3-phosphate: step 3/3.</text>
</comment>
<evidence type="ECO:0000256" key="6">
    <source>
        <dbReference type="ARBA" id="ARBA00012487"/>
    </source>
</evidence>
<evidence type="ECO:0000256" key="12">
    <source>
        <dbReference type="ARBA" id="ARBA00022842"/>
    </source>
</evidence>
<keyword evidence="15 20" id="KW-0472">Membrane</keyword>
<organism evidence="22 23">
    <name type="scientific">Varroa destructor</name>
    <name type="common">Honeybee mite</name>
    <dbReference type="NCBI Taxonomy" id="109461"/>
    <lineage>
        <taxon>Eukaryota</taxon>
        <taxon>Metazoa</taxon>
        <taxon>Ecdysozoa</taxon>
        <taxon>Arthropoda</taxon>
        <taxon>Chelicerata</taxon>
        <taxon>Arachnida</taxon>
        <taxon>Acari</taxon>
        <taxon>Parasitiformes</taxon>
        <taxon>Mesostigmata</taxon>
        <taxon>Gamasina</taxon>
        <taxon>Dermanyssoidea</taxon>
        <taxon>Varroidae</taxon>
        <taxon>Varroa</taxon>
    </lineage>
</organism>
<evidence type="ECO:0000256" key="1">
    <source>
        <dbReference type="ARBA" id="ARBA00001946"/>
    </source>
</evidence>
<dbReference type="KEGG" id="vde:111252259"/>
<dbReference type="AlphaFoldDB" id="A0A7M7MI49"/>
<comment type="function">
    <text evidence="20">Catalyzes the conversion of phosphatidic acid (PA) to CDP-diacylglycerol (CDP-DAG), an essential intermediate in the synthesis of phosphatidylglycerol, cardiolipin and phosphatidylinositol.</text>
</comment>
<protein>
    <recommendedName>
        <fullName evidence="7 20">Phosphatidate cytidylyltransferase, mitochondrial</fullName>
        <ecNumber evidence="6 20">2.7.7.41</ecNumber>
    </recommendedName>
    <alternativeName>
        <fullName evidence="18 20">CDP-diacylglycerol synthase</fullName>
    </alternativeName>
    <alternativeName>
        <fullName evidence="19 20">Mitochondrial translocator assembly and maintenance protein 41 homolog</fullName>
    </alternativeName>
</protein>
<dbReference type="OrthoDB" id="341477at2759"/>
<evidence type="ECO:0000256" key="21">
    <source>
        <dbReference type="SAM" id="MobiDB-lite"/>
    </source>
</evidence>
<dbReference type="PANTHER" id="PTHR13619">
    <property type="entry name" value="PHOSPHATIDATE CYTIDYLYLTRANSFERASE, MITOCHONDRIAL"/>
    <property type="match status" value="1"/>
</dbReference>
<comment type="cofactor">
    <cofactor evidence="1 20">
        <name>Mg(2+)</name>
        <dbReference type="ChEBI" id="CHEBI:18420"/>
    </cofactor>
</comment>
<evidence type="ECO:0000256" key="3">
    <source>
        <dbReference type="ARBA" id="ARBA00005119"/>
    </source>
</evidence>
<evidence type="ECO:0000256" key="10">
    <source>
        <dbReference type="ARBA" id="ARBA00022695"/>
    </source>
</evidence>
<evidence type="ECO:0000256" key="11">
    <source>
        <dbReference type="ARBA" id="ARBA00022792"/>
    </source>
</evidence>
<keyword evidence="12 20" id="KW-0460">Magnesium</keyword>
<keyword evidence="9 20" id="KW-0808">Transferase</keyword>
<dbReference type="GO" id="GO:0005743">
    <property type="term" value="C:mitochondrial inner membrane"/>
    <property type="evidence" value="ECO:0007669"/>
    <property type="project" value="UniProtKB-SubCell"/>
</dbReference>
<dbReference type="UniPathway" id="UPA00557">
    <property type="reaction ID" value="UER00614"/>
</dbReference>
<evidence type="ECO:0000256" key="5">
    <source>
        <dbReference type="ARBA" id="ARBA00005458"/>
    </source>
</evidence>
<dbReference type="InterPro" id="IPR015222">
    <property type="entry name" value="Tam41"/>
</dbReference>
<dbReference type="GO" id="GO:0016024">
    <property type="term" value="P:CDP-diacylglycerol biosynthetic process"/>
    <property type="evidence" value="ECO:0007669"/>
    <property type="project" value="UniProtKB-UniRule"/>
</dbReference>
<dbReference type="OMA" id="HAENMHR"/>
<dbReference type="Proteomes" id="UP000594260">
    <property type="component" value="Unplaced"/>
</dbReference>
<dbReference type="PIRSF" id="PIRSF028840">
    <property type="entry name" value="Mmp37"/>
    <property type="match status" value="1"/>
</dbReference>
<keyword evidence="23" id="KW-1185">Reference proteome</keyword>
<feature type="region of interest" description="Disordered" evidence="21">
    <location>
        <begin position="369"/>
        <end position="388"/>
    </location>
</feature>
<dbReference type="RefSeq" id="XP_022665541.1">
    <property type="nucleotide sequence ID" value="XM_022809806.1"/>
</dbReference>
<dbReference type="RefSeq" id="XP_022665542.1">
    <property type="nucleotide sequence ID" value="XM_022809807.1"/>
</dbReference>
<evidence type="ECO:0000256" key="13">
    <source>
        <dbReference type="ARBA" id="ARBA00023098"/>
    </source>
</evidence>